<dbReference type="CDD" id="cd12925">
    <property type="entry name" value="iSH2_PIK3R3"/>
    <property type="match status" value="1"/>
</dbReference>
<keyword evidence="17" id="KW-0418">Kinase</keyword>
<evidence type="ECO:0000259" key="15">
    <source>
        <dbReference type="PROSITE" id="PS50002"/>
    </source>
</evidence>
<dbReference type="InterPro" id="IPR001452">
    <property type="entry name" value="SH3_domain"/>
</dbReference>
<dbReference type="PRINTS" id="PR00401">
    <property type="entry name" value="SH2DOMAIN"/>
</dbReference>
<dbReference type="Pfam" id="PF16454">
    <property type="entry name" value="PI3K_P85_iSH2"/>
    <property type="match status" value="1"/>
</dbReference>
<comment type="function">
    <text evidence="6">Binds to activated (phosphorylated) protein-tyrosine kinases through its SH2 domain and regulates their kinase activity. During insulin stimulation, it also binds to IRS-1.</text>
</comment>
<feature type="region of interest" description="Disordered" evidence="13">
    <location>
        <begin position="135"/>
        <end position="157"/>
    </location>
</feature>
<feature type="coiled-coil region" evidence="12">
    <location>
        <begin position="445"/>
        <end position="472"/>
    </location>
</feature>
<comment type="subunit">
    <text evidence="7">Heterodimer of a regulatory subunit PIK3R3 and a p110 catalytic subunit (PIK3CA, PIK3CB or PIK3CD). Interacts with AXL.</text>
</comment>
<evidence type="ECO:0000256" key="2">
    <source>
        <dbReference type="ARBA" id="ARBA00022443"/>
    </source>
</evidence>
<dbReference type="AlphaFoldDB" id="A0A7L4EPK5"/>
<evidence type="ECO:0000256" key="11">
    <source>
        <dbReference type="PROSITE-ProRule" id="PRU00192"/>
    </source>
</evidence>
<keyword evidence="2 11" id="KW-0728">SH3 domain</keyword>
<dbReference type="InterPro" id="IPR000980">
    <property type="entry name" value="SH2"/>
</dbReference>
<feature type="domain" description="SH2" evidence="14">
    <location>
        <begin position="622"/>
        <end position="716"/>
    </location>
</feature>
<dbReference type="PANTHER" id="PTHR10155:SF2">
    <property type="entry name" value="PHOSPHATIDYLINOSITOL 3-KINASE REGULATORY SUBUNIT GAMMA"/>
    <property type="match status" value="1"/>
</dbReference>
<dbReference type="Gene3D" id="3.30.505.10">
    <property type="entry name" value="SH2 domain"/>
    <property type="match status" value="2"/>
</dbReference>
<feature type="region of interest" description="Disordered" evidence="13">
    <location>
        <begin position="281"/>
        <end position="318"/>
    </location>
</feature>
<proteinExistence type="inferred from homology"/>
<evidence type="ECO:0000256" key="6">
    <source>
        <dbReference type="ARBA" id="ARBA00057933"/>
    </source>
</evidence>
<dbReference type="GO" id="GO:0016301">
    <property type="term" value="F:kinase activity"/>
    <property type="evidence" value="ECO:0007669"/>
    <property type="project" value="UniProtKB-KW"/>
</dbReference>
<keyword evidence="17" id="KW-0808">Transferase</keyword>
<feature type="region of interest" description="Disordered" evidence="13">
    <location>
        <begin position="86"/>
        <end position="115"/>
    </location>
</feature>
<dbReference type="PROSITE" id="PS50238">
    <property type="entry name" value="RHOGAP"/>
    <property type="match status" value="1"/>
</dbReference>
<evidence type="ECO:0000256" key="9">
    <source>
        <dbReference type="ARBA" id="ARBA00082483"/>
    </source>
</evidence>
<dbReference type="Pfam" id="PF00620">
    <property type="entry name" value="RhoGAP"/>
    <property type="match status" value="1"/>
</dbReference>
<dbReference type="InterPro" id="IPR000198">
    <property type="entry name" value="RhoGAP_dom"/>
</dbReference>
<keyword evidence="5 10" id="KW-0727">SH2 domain</keyword>
<evidence type="ECO:0000256" key="4">
    <source>
        <dbReference type="ARBA" id="ARBA00022737"/>
    </source>
</evidence>
<accession>A0A7L4EPK5</accession>
<feature type="compositionally biased region" description="Polar residues" evidence="13">
    <location>
        <begin position="143"/>
        <end position="154"/>
    </location>
</feature>
<dbReference type="GO" id="GO:0046935">
    <property type="term" value="F:1-phosphatidylinositol-3-kinase regulator activity"/>
    <property type="evidence" value="ECO:0007669"/>
    <property type="project" value="TreeGrafter"/>
</dbReference>
<dbReference type="InterPro" id="IPR036860">
    <property type="entry name" value="SH2_dom_sf"/>
</dbReference>
<evidence type="ECO:0000259" key="16">
    <source>
        <dbReference type="PROSITE" id="PS50238"/>
    </source>
</evidence>
<gene>
    <name evidence="17" type="primary">Pik3r1_1</name>
    <name evidence="17" type="ORF">HIRRUS_R02062</name>
</gene>
<dbReference type="SMART" id="SM00326">
    <property type="entry name" value="SH3"/>
    <property type="match status" value="1"/>
</dbReference>
<dbReference type="InterPro" id="IPR035020">
    <property type="entry name" value="PI3kinase_P85_cSH2"/>
</dbReference>
<keyword evidence="4" id="KW-0677">Repeat</keyword>
<dbReference type="Gene3D" id="2.30.30.40">
    <property type="entry name" value="SH3 Domains"/>
    <property type="match status" value="1"/>
</dbReference>
<dbReference type="EMBL" id="VZZX01008586">
    <property type="protein sequence ID" value="NXW76666.1"/>
    <property type="molecule type" value="Genomic_DNA"/>
</dbReference>
<dbReference type="SMART" id="SM00252">
    <property type="entry name" value="SH2"/>
    <property type="match status" value="2"/>
</dbReference>
<feature type="compositionally biased region" description="Pro residues" evidence="13">
    <location>
        <begin position="90"/>
        <end position="99"/>
    </location>
</feature>
<dbReference type="GO" id="GO:0005942">
    <property type="term" value="C:phosphatidylinositol 3-kinase complex"/>
    <property type="evidence" value="ECO:0007669"/>
    <property type="project" value="TreeGrafter"/>
</dbReference>
<evidence type="ECO:0000256" key="1">
    <source>
        <dbReference type="ARBA" id="ARBA00009442"/>
    </source>
</evidence>
<comment type="similarity">
    <text evidence="1">Belongs to the PI3K p85 subunit family.</text>
</comment>
<dbReference type="PANTHER" id="PTHR10155">
    <property type="entry name" value="PHOSPHATIDYLINOSITOL 3-KINASE REGULATORY SUBUNIT"/>
    <property type="match status" value="1"/>
</dbReference>
<dbReference type="InterPro" id="IPR032498">
    <property type="entry name" value="PI3K_P85_iSH2"/>
</dbReference>
<feature type="non-terminal residue" evidence="17">
    <location>
        <position position="1"/>
    </location>
</feature>
<keyword evidence="3" id="KW-0597">Phosphoprotein</keyword>
<name>A0A7L4EPK5_HIRRU</name>
<feature type="domain" description="SH2" evidence="14">
    <location>
        <begin position="329"/>
        <end position="424"/>
    </location>
</feature>
<feature type="domain" description="Rho-GAP" evidence="16">
    <location>
        <begin position="115"/>
        <end position="323"/>
    </location>
</feature>
<feature type="non-terminal residue" evidence="17">
    <location>
        <position position="722"/>
    </location>
</feature>
<dbReference type="SUPFAM" id="SSF50044">
    <property type="entry name" value="SH3-domain"/>
    <property type="match status" value="1"/>
</dbReference>
<dbReference type="Gene3D" id="1.10.287.1490">
    <property type="match status" value="1"/>
</dbReference>
<protein>
    <recommendedName>
        <fullName evidence="8">Phosphatidylinositol 3-kinase regulatory subunit gamma</fullName>
    </recommendedName>
    <alternativeName>
        <fullName evidence="9">p55PIK</fullName>
    </alternativeName>
</protein>
<feature type="domain" description="SH3" evidence="15">
    <location>
        <begin position="2"/>
        <end position="77"/>
    </location>
</feature>
<dbReference type="SUPFAM" id="SSF48350">
    <property type="entry name" value="GTPase activation domain, GAP"/>
    <property type="match status" value="1"/>
</dbReference>
<organism evidence="17 18">
    <name type="scientific">Hirundo rustica</name>
    <name type="common">Barn swallow</name>
    <dbReference type="NCBI Taxonomy" id="43150"/>
    <lineage>
        <taxon>Eukaryota</taxon>
        <taxon>Metazoa</taxon>
        <taxon>Chordata</taxon>
        <taxon>Craniata</taxon>
        <taxon>Vertebrata</taxon>
        <taxon>Euteleostomi</taxon>
        <taxon>Archelosauria</taxon>
        <taxon>Archosauria</taxon>
        <taxon>Dinosauria</taxon>
        <taxon>Saurischia</taxon>
        <taxon>Theropoda</taxon>
        <taxon>Coelurosauria</taxon>
        <taxon>Aves</taxon>
        <taxon>Neognathae</taxon>
        <taxon>Neoaves</taxon>
        <taxon>Telluraves</taxon>
        <taxon>Australaves</taxon>
        <taxon>Passeriformes</taxon>
        <taxon>Sylvioidea</taxon>
        <taxon>Hirundinidae</taxon>
        <taxon>Hirundo</taxon>
    </lineage>
</organism>
<dbReference type="CDD" id="cd09930">
    <property type="entry name" value="SH2_cSH2_p85_like"/>
    <property type="match status" value="1"/>
</dbReference>
<dbReference type="InterPro" id="IPR008936">
    <property type="entry name" value="Rho_GTPase_activation_prot"/>
</dbReference>
<dbReference type="CDD" id="cd09942">
    <property type="entry name" value="SH2_nSH2_p85_like"/>
    <property type="match status" value="1"/>
</dbReference>
<evidence type="ECO:0000256" key="8">
    <source>
        <dbReference type="ARBA" id="ARBA00071518"/>
    </source>
</evidence>
<evidence type="ECO:0000256" key="3">
    <source>
        <dbReference type="ARBA" id="ARBA00022553"/>
    </source>
</evidence>
<evidence type="ECO:0000313" key="18">
    <source>
        <dbReference type="Proteomes" id="UP000585317"/>
    </source>
</evidence>
<evidence type="ECO:0000256" key="10">
    <source>
        <dbReference type="PROSITE-ProRule" id="PRU00191"/>
    </source>
</evidence>
<dbReference type="PROSITE" id="PS50002">
    <property type="entry name" value="SH3"/>
    <property type="match status" value="1"/>
</dbReference>
<evidence type="ECO:0000256" key="7">
    <source>
        <dbReference type="ARBA" id="ARBA00066175"/>
    </source>
</evidence>
<dbReference type="Pfam" id="PF00017">
    <property type="entry name" value="SH2"/>
    <property type="match status" value="2"/>
</dbReference>
<dbReference type="FunFam" id="1.10.287.1490:FF:000001">
    <property type="entry name" value="Putative phosphatidylinositol 3-kinase regulatory subunit alpha"/>
    <property type="match status" value="1"/>
</dbReference>
<reference evidence="17 18" key="1">
    <citation type="submission" date="2019-09" db="EMBL/GenBank/DDBJ databases">
        <title>Bird 10,000 Genomes (B10K) Project - Family phase.</title>
        <authorList>
            <person name="Zhang G."/>
        </authorList>
    </citation>
    <scope>NUCLEOTIDE SEQUENCE [LARGE SCALE GENOMIC DNA]</scope>
    <source>
        <strain evidence="17">B10K-DU-001-67</strain>
        <tissue evidence="17">Muscle</tissue>
    </source>
</reference>
<evidence type="ECO:0000256" key="12">
    <source>
        <dbReference type="SAM" id="Coils"/>
    </source>
</evidence>
<dbReference type="PROSITE" id="PS50001">
    <property type="entry name" value="SH2"/>
    <property type="match status" value="2"/>
</dbReference>
<evidence type="ECO:0000256" key="5">
    <source>
        <dbReference type="ARBA" id="ARBA00022999"/>
    </source>
</evidence>
<dbReference type="PRINTS" id="PR00678">
    <property type="entry name" value="PI3KINASEP85"/>
</dbReference>
<dbReference type="Gene3D" id="1.10.555.10">
    <property type="entry name" value="Rho GTPase activation protein"/>
    <property type="match status" value="1"/>
</dbReference>
<evidence type="ECO:0000259" key="14">
    <source>
        <dbReference type="PROSITE" id="PS50001"/>
    </source>
</evidence>
<dbReference type="InterPro" id="IPR036028">
    <property type="entry name" value="SH3-like_dom_sf"/>
</dbReference>
<dbReference type="SUPFAM" id="SSF55550">
    <property type="entry name" value="SH2 domain"/>
    <property type="match status" value="2"/>
</dbReference>
<dbReference type="FunFam" id="3.30.505.10:FF:000017">
    <property type="entry name" value="Phosphatidylinositol 3-kinase regulatory subunit gamma b"/>
    <property type="match status" value="1"/>
</dbReference>
<sequence>SSDGLQYRALYEYQKDREEDLALCPGDVLTVSRAGLLGSPNYKDGDERNPQGWLHGVNERTKERGDFPGTYVEYLGPARVPAAAAKARPRPLPLPPAGTPAPWGLPGQAEPSEHPALPEQALPTVARLIEALEKRGTEKHSPHQQGTPGRTHSPLSARVPSVSLPPDASAVDMDLYEAQTLADALKWYLQELPTPLIPPALYSDLIHMAQETPGLEECGQRARALLAPPALPQPQALLLRQLARHFCHLSQGSHRSRLSPRLLGELFGELLLRPAAASSEAGTGIASDPDFEAASPSSSPSKAPPKPMTPVNTNGIKDNSSFSLQEAEWYWGDISREEVNDKLRDMPDGTFLVRDASTKMQGDYTLTLRKGGNNKLIKIYHRDGKYGFSDPLTFNSVVELINHYRNESLAQYNPKLDVKLMYPVSRYQQDQLVKEDNIDAVGKKLQEYHAQYQEKSKEYDKLYEEYTRTSQEIQMKRTAIEAFNETIKIFEEQCHSQERYSKEYIERFRREGNDKEIERIMMNYEKLKSRLGEIHDSKMRLEQDLKKQALDNRETDKKMNSIKPDLIQLRKIRDQYLVWLNHKGVRQKRINDWLGIKNENIDDTYFVNEEDENLPHHDEKTWFVGDLNRIQAEDLLCGKPDGAFLIRESSKKGCYACSVVADGEVKHCVIYSTPRGYGFAEPYNLYSTLKDLVLHYQQTSLVQHNDSLNVRLAYPVYAQMPP</sequence>
<dbReference type="Proteomes" id="UP000585317">
    <property type="component" value="Unassembled WGS sequence"/>
</dbReference>
<keyword evidence="12" id="KW-0175">Coiled coil</keyword>
<dbReference type="GO" id="GO:0046854">
    <property type="term" value="P:phosphatidylinositol phosphate biosynthetic process"/>
    <property type="evidence" value="ECO:0007669"/>
    <property type="project" value="TreeGrafter"/>
</dbReference>
<dbReference type="InterPro" id="IPR035022">
    <property type="entry name" value="PI3kinase_P85_nSH2"/>
</dbReference>
<dbReference type="FunFam" id="2.30.30.40:FF:000075">
    <property type="entry name" value="phosphatidylinositol 3-kinase regulatory subunit alpha"/>
    <property type="match status" value="1"/>
</dbReference>
<dbReference type="GO" id="GO:0008286">
    <property type="term" value="P:insulin receptor signaling pathway"/>
    <property type="evidence" value="ECO:0007669"/>
    <property type="project" value="TreeGrafter"/>
</dbReference>
<evidence type="ECO:0000256" key="13">
    <source>
        <dbReference type="SAM" id="MobiDB-lite"/>
    </source>
</evidence>
<dbReference type="SMART" id="SM00324">
    <property type="entry name" value="RhoGAP"/>
    <property type="match status" value="1"/>
</dbReference>
<evidence type="ECO:0000313" key="17">
    <source>
        <dbReference type="EMBL" id="NXW76666.1"/>
    </source>
</evidence>
<dbReference type="FunFam" id="3.30.505.10:FF:000006">
    <property type="entry name" value="Phosphatidylinositol 3-kinase regulatory subunit alpha"/>
    <property type="match status" value="1"/>
</dbReference>
<comment type="caution">
    <text evidence="17">The sequence shown here is derived from an EMBL/GenBank/DDBJ whole genome shotgun (WGS) entry which is preliminary data.</text>
</comment>